<dbReference type="SUPFAM" id="SSF51445">
    <property type="entry name" value="(Trans)glycosidases"/>
    <property type="match status" value="1"/>
</dbReference>
<evidence type="ECO:0000259" key="7">
    <source>
        <dbReference type="Pfam" id="PF21467"/>
    </source>
</evidence>
<organism evidence="8 9">
    <name type="scientific">Oligosphaera ethanolica</name>
    <dbReference type="NCBI Taxonomy" id="760260"/>
    <lineage>
        <taxon>Bacteria</taxon>
        <taxon>Pseudomonadati</taxon>
        <taxon>Lentisphaerota</taxon>
        <taxon>Oligosphaeria</taxon>
        <taxon>Oligosphaerales</taxon>
        <taxon>Oligosphaeraceae</taxon>
        <taxon>Oligosphaera</taxon>
    </lineage>
</organism>
<evidence type="ECO:0000259" key="5">
    <source>
        <dbReference type="Pfam" id="PF01301"/>
    </source>
</evidence>
<dbReference type="InterPro" id="IPR031330">
    <property type="entry name" value="Gly_Hdrlase_35_cat"/>
</dbReference>
<evidence type="ECO:0000256" key="3">
    <source>
        <dbReference type="ARBA" id="ARBA00023295"/>
    </source>
</evidence>
<evidence type="ECO:0000313" key="8">
    <source>
        <dbReference type="EMBL" id="MDQ0288902.1"/>
    </source>
</evidence>
<dbReference type="InterPro" id="IPR048913">
    <property type="entry name" value="BetaGal_gal-bd"/>
</dbReference>
<dbReference type="InterPro" id="IPR026283">
    <property type="entry name" value="B-gal_1-like"/>
</dbReference>
<accession>A0AAE3VEC4</accession>
<dbReference type="Pfam" id="PF01301">
    <property type="entry name" value="Glyco_hydro_35"/>
    <property type="match status" value="1"/>
</dbReference>
<protein>
    <submittedName>
        <fullName evidence="8">Beta-galactosidase</fullName>
        <ecNumber evidence="8">3.2.1.23</ecNumber>
    </submittedName>
</protein>
<dbReference type="InterPro" id="IPR001944">
    <property type="entry name" value="Glycoside_Hdrlase_35"/>
</dbReference>
<reference evidence="8" key="1">
    <citation type="submission" date="2023-07" db="EMBL/GenBank/DDBJ databases">
        <title>Genomic Encyclopedia of Type Strains, Phase IV (KMG-IV): sequencing the most valuable type-strain genomes for metagenomic binning, comparative biology and taxonomic classification.</title>
        <authorList>
            <person name="Goeker M."/>
        </authorList>
    </citation>
    <scope>NUCLEOTIDE SEQUENCE</scope>
    <source>
        <strain evidence="8">DSM 24202</strain>
    </source>
</reference>
<sequence length="590" mass="66482">MTSRFVNGELLVNDQPYRILSGEMHYFRIPRAYWRDRLLKLRACGLNTVATYMPWNLHERQRGQFNFSGILDIRHFIELADELGLNMILRPGPYICSEWDFGGFPAWLLKDHDMRLRCSNQHYLDAVKSYFEAVFCQVRDFYDKNIIIMQIENGYASYGNDQVYYDFLKKLVDDSGFAGIVIAADGDSDTRIAAKVPDGVWQTLMCGREDCIPQLELMRKKQPDKPQMIVEYWNGQSMKTGQPLFMRDPDLIAENLDRALAWGAHINLYMFHGGTNFGFMNGAMRAPNGNYVQLLSSYDACAPLSECGDPTSLYHKLRAVISRYNPTFDESTTPVPAKLPKKAYGEVALTAVAGIADALDALAGNTVQSPTTLSMEDIGGDGGFVRYTTELLPQSFPLPITLYQYQDRGWAFFNGKKIASFGRSGASFVVNAPDGGRLDIVIENMGRTNFFCNIEDNRKGISGGVILNNQQFQHGWTISTMPMEDLSRVEYRPLAQDESVQTPAFFRGTFLIDGAPCDSFLQIPNGICGFCRINGTTLGRYDRNGPAYTLFVPANWLHQGENVLEVCECGVMYKPTAKFLDRPLFSAHFD</sequence>
<dbReference type="Pfam" id="PF21467">
    <property type="entry name" value="BetaGal_gal-bd"/>
    <property type="match status" value="1"/>
</dbReference>
<dbReference type="InterPro" id="IPR048912">
    <property type="entry name" value="BetaGal1-like_ABD1"/>
</dbReference>
<name>A0AAE3VEC4_9BACT</name>
<evidence type="ECO:0000313" key="9">
    <source>
        <dbReference type="Proteomes" id="UP001238163"/>
    </source>
</evidence>
<dbReference type="PRINTS" id="PR00742">
    <property type="entry name" value="GLHYDRLASE35"/>
</dbReference>
<dbReference type="EMBL" id="JAUSVL010000001">
    <property type="protein sequence ID" value="MDQ0288902.1"/>
    <property type="molecule type" value="Genomic_DNA"/>
</dbReference>
<keyword evidence="9" id="KW-1185">Reference proteome</keyword>
<dbReference type="RefSeq" id="WP_307260236.1">
    <property type="nucleotide sequence ID" value="NZ_JAUSVL010000001.1"/>
</dbReference>
<keyword evidence="2 8" id="KW-0378">Hydrolase</keyword>
<evidence type="ECO:0000256" key="1">
    <source>
        <dbReference type="ARBA" id="ARBA00009809"/>
    </source>
</evidence>
<feature type="domain" description="Beta-galactosidase 1-like first all-beta" evidence="6">
    <location>
        <begin position="373"/>
        <end position="480"/>
    </location>
</feature>
<dbReference type="AlphaFoldDB" id="A0AAE3VEC4"/>
<feature type="domain" description="Beta-galactosidase galactose-binding" evidence="7">
    <location>
        <begin position="503"/>
        <end position="562"/>
    </location>
</feature>
<comment type="similarity">
    <text evidence="1 4">Belongs to the glycosyl hydrolase 35 family.</text>
</comment>
<evidence type="ECO:0000259" key="6">
    <source>
        <dbReference type="Pfam" id="PF21317"/>
    </source>
</evidence>
<evidence type="ECO:0000256" key="4">
    <source>
        <dbReference type="RuleBase" id="RU003679"/>
    </source>
</evidence>
<dbReference type="PIRSF" id="PIRSF006336">
    <property type="entry name" value="B-gal"/>
    <property type="match status" value="1"/>
</dbReference>
<dbReference type="GO" id="GO:0004565">
    <property type="term" value="F:beta-galactosidase activity"/>
    <property type="evidence" value="ECO:0007669"/>
    <property type="project" value="UniProtKB-EC"/>
</dbReference>
<comment type="caution">
    <text evidence="8">The sequence shown here is derived from an EMBL/GenBank/DDBJ whole genome shotgun (WGS) entry which is preliminary data.</text>
</comment>
<dbReference type="InterPro" id="IPR017853">
    <property type="entry name" value="GH"/>
</dbReference>
<dbReference type="EC" id="3.2.1.23" evidence="8"/>
<dbReference type="SUPFAM" id="SSF49785">
    <property type="entry name" value="Galactose-binding domain-like"/>
    <property type="match status" value="1"/>
</dbReference>
<dbReference type="Gene3D" id="3.20.20.80">
    <property type="entry name" value="Glycosidases"/>
    <property type="match status" value="1"/>
</dbReference>
<dbReference type="Proteomes" id="UP001238163">
    <property type="component" value="Unassembled WGS sequence"/>
</dbReference>
<dbReference type="Pfam" id="PF21317">
    <property type="entry name" value="BetaGal_ABD_1"/>
    <property type="match status" value="1"/>
</dbReference>
<gene>
    <name evidence="8" type="ORF">J3R75_001009</name>
</gene>
<dbReference type="PANTHER" id="PTHR23421">
    <property type="entry name" value="BETA-GALACTOSIDASE RELATED"/>
    <property type="match status" value="1"/>
</dbReference>
<proteinExistence type="inferred from homology"/>
<dbReference type="GO" id="GO:0005975">
    <property type="term" value="P:carbohydrate metabolic process"/>
    <property type="evidence" value="ECO:0007669"/>
    <property type="project" value="InterPro"/>
</dbReference>
<keyword evidence="3 8" id="KW-0326">Glycosidase</keyword>
<feature type="domain" description="Glycoside hydrolase 35 catalytic" evidence="5">
    <location>
        <begin position="10"/>
        <end position="323"/>
    </location>
</feature>
<evidence type="ECO:0000256" key="2">
    <source>
        <dbReference type="ARBA" id="ARBA00022801"/>
    </source>
</evidence>
<dbReference type="InterPro" id="IPR008979">
    <property type="entry name" value="Galactose-bd-like_sf"/>
</dbReference>
<dbReference type="Gene3D" id="2.60.120.260">
    <property type="entry name" value="Galactose-binding domain-like"/>
    <property type="match status" value="2"/>
</dbReference>